<comment type="caution">
    <text evidence="1">The sequence shown here is derived from an EMBL/GenBank/DDBJ whole genome shotgun (WGS) entry which is preliminary data.</text>
</comment>
<dbReference type="Proteomes" id="UP000803844">
    <property type="component" value="Unassembled WGS sequence"/>
</dbReference>
<reference evidence="1" key="1">
    <citation type="journal article" date="2020" name="Phytopathology">
        <title>Genome sequence of the chestnut blight fungus Cryphonectria parasitica EP155: A fundamental resource for an archetypical invasive plant pathogen.</title>
        <authorList>
            <person name="Crouch J.A."/>
            <person name="Dawe A."/>
            <person name="Aerts A."/>
            <person name="Barry K."/>
            <person name="Churchill A.C.L."/>
            <person name="Grimwood J."/>
            <person name="Hillman B."/>
            <person name="Milgroom M.G."/>
            <person name="Pangilinan J."/>
            <person name="Smith M."/>
            <person name="Salamov A."/>
            <person name="Schmutz J."/>
            <person name="Yadav J."/>
            <person name="Grigoriev I.V."/>
            <person name="Nuss D."/>
        </authorList>
    </citation>
    <scope>NUCLEOTIDE SEQUENCE</scope>
    <source>
        <strain evidence="1">EP155</strain>
    </source>
</reference>
<evidence type="ECO:0000313" key="2">
    <source>
        <dbReference type="Proteomes" id="UP000803844"/>
    </source>
</evidence>
<protein>
    <submittedName>
        <fullName evidence="1">Uncharacterized protein</fullName>
    </submittedName>
</protein>
<dbReference type="EMBL" id="MU032344">
    <property type="protein sequence ID" value="KAF3769450.1"/>
    <property type="molecule type" value="Genomic_DNA"/>
</dbReference>
<proteinExistence type="predicted"/>
<name>A0A9P4YAH3_CRYP1</name>
<sequence length="120" mass="13493">MQSNLSAIAAWSGAALLPSHSPFHDDDLSDCGSLAVFLKQVGRYSTRPDNDQWTALMDYRGSRFKSRRDVVCFESLKREDDESSRVQLIRLLDGLHHDRQCSYSGVLKRPYQVSAGSSRA</sequence>
<dbReference type="RefSeq" id="XP_040780411.1">
    <property type="nucleotide sequence ID" value="XM_040924956.1"/>
</dbReference>
<accession>A0A9P4YAH3</accession>
<evidence type="ECO:0000313" key="1">
    <source>
        <dbReference type="EMBL" id="KAF3769450.1"/>
    </source>
</evidence>
<gene>
    <name evidence="1" type="ORF">M406DRAFT_65946</name>
</gene>
<keyword evidence="2" id="KW-1185">Reference proteome</keyword>
<organism evidence="1 2">
    <name type="scientific">Cryphonectria parasitica (strain ATCC 38755 / EP155)</name>
    <dbReference type="NCBI Taxonomy" id="660469"/>
    <lineage>
        <taxon>Eukaryota</taxon>
        <taxon>Fungi</taxon>
        <taxon>Dikarya</taxon>
        <taxon>Ascomycota</taxon>
        <taxon>Pezizomycotina</taxon>
        <taxon>Sordariomycetes</taxon>
        <taxon>Sordariomycetidae</taxon>
        <taxon>Diaporthales</taxon>
        <taxon>Cryphonectriaceae</taxon>
        <taxon>Cryphonectria-Endothia species complex</taxon>
        <taxon>Cryphonectria</taxon>
    </lineage>
</organism>
<dbReference type="AlphaFoldDB" id="A0A9P4YAH3"/>
<dbReference type="GeneID" id="63842085"/>